<dbReference type="AlphaFoldDB" id="A0A814TQY3"/>
<keyword evidence="3" id="KW-1185">Reference proteome</keyword>
<dbReference type="EMBL" id="CAJOBC010007305">
    <property type="protein sequence ID" value="CAF3927782.1"/>
    <property type="molecule type" value="Genomic_DNA"/>
</dbReference>
<reference evidence="1" key="1">
    <citation type="submission" date="2021-02" db="EMBL/GenBank/DDBJ databases">
        <authorList>
            <person name="Nowell W R."/>
        </authorList>
    </citation>
    <scope>NUCLEOTIDE SEQUENCE</scope>
</reference>
<proteinExistence type="predicted"/>
<protein>
    <submittedName>
        <fullName evidence="1">Uncharacterized protein</fullName>
    </submittedName>
</protein>
<dbReference type="Proteomes" id="UP000681722">
    <property type="component" value="Unassembled WGS sequence"/>
</dbReference>
<dbReference type="EMBL" id="CAJNOQ010007305">
    <property type="protein sequence ID" value="CAF1164177.1"/>
    <property type="molecule type" value="Genomic_DNA"/>
</dbReference>
<evidence type="ECO:0000313" key="1">
    <source>
        <dbReference type="EMBL" id="CAF1164177.1"/>
    </source>
</evidence>
<gene>
    <name evidence="1" type="ORF">GPM918_LOCUS21838</name>
    <name evidence="2" type="ORF">SRO942_LOCUS21836</name>
</gene>
<comment type="caution">
    <text evidence="1">The sequence shown here is derived from an EMBL/GenBank/DDBJ whole genome shotgun (WGS) entry which is preliminary data.</text>
</comment>
<evidence type="ECO:0000313" key="3">
    <source>
        <dbReference type="Proteomes" id="UP000663829"/>
    </source>
</evidence>
<organism evidence="1 3">
    <name type="scientific">Didymodactylos carnosus</name>
    <dbReference type="NCBI Taxonomy" id="1234261"/>
    <lineage>
        <taxon>Eukaryota</taxon>
        <taxon>Metazoa</taxon>
        <taxon>Spiralia</taxon>
        <taxon>Gnathifera</taxon>
        <taxon>Rotifera</taxon>
        <taxon>Eurotatoria</taxon>
        <taxon>Bdelloidea</taxon>
        <taxon>Philodinida</taxon>
        <taxon>Philodinidae</taxon>
        <taxon>Didymodactylos</taxon>
    </lineage>
</organism>
<dbReference type="Proteomes" id="UP000663829">
    <property type="component" value="Unassembled WGS sequence"/>
</dbReference>
<sequence>MNYNGDPYTGMSYNGDWYNGISMKYNQSVDINGILQYDTIWRKISCKFSSSMTYFDKQGKRVWIYAKHDQDKPVSIDIPITGISAGAGTKFVYWWTATGIAVLIPVTHLTQVELKCFWGLEAFRTFIRVDCAAPSVLKAEYNLILFSYSYK</sequence>
<evidence type="ECO:0000313" key="2">
    <source>
        <dbReference type="EMBL" id="CAF3927782.1"/>
    </source>
</evidence>
<name>A0A814TQY3_9BILA</name>
<accession>A0A814TQY3</accession>